<comment type="caution">
    <text evidence="3">The sequence shown here is derived from an EMBL/GenBank/DDBJ whole genome shotgun (WGS) entry which is preliminary data.</text>
</comment>
<protein>
    <submittedName>
        <fullName evidence="3">Phosphatase PAP2 family protein</fullName>
    </submittedName>
</protein>
<feature type="transmembrane region" description="Helical" evidence="1">
    <location>
        <begin position="72"/>
        <end position="90"/>
    </location>
</feature>
<dbReference type="RefSeq" id="WP_138324688.1">
    <property type="nucleotide sequence ID" value="NZ_VCDI01000001.1"/>
</dbReference>
<dbReference type="Proteomes" id="UP000305654">
    <property type="component" value="Unassembled WGS sequence"/>
</dbReference>
<feature type="transmembrane region" description="Helical" evidence="1">
    <location>
        <begin position="155"/>
        <end position="172"/>
    </location>
</feature>
<feature type="domain" description="Phosphatidic acid phosphatase type 2/haloperoxidase" evidence="2">
    <location>
        <begin position="67"/>
        <end position="151"/>
    </location>
</feature>
<dbReference type="EMBL" id="VCDI01000001">
    <property type="protein sequence ID" value="TLU74438.1"/>
    <property type="molecule type" value="Genomic_DNA"/>
</dbReference>
<dbReference type="Pfam" id="PF01569">
    <property type="entry name" value="PAP2"/>
    <property type="match status" value="1"/>
</dbReference>
<evidence type="ECO:0000259" key="2">
    <source>
        <dbReference type="Pfam" id="PF01569"/>
    </source>
</evidence>
<reference evidence="3 4" key="1">
    <citation type="submission" date="2019-05" db="EMBL/GenBank/DDBJ databases">
        <authorList>
            <person name="Pankratov T."/>
            <person name="Grouzdev D."/>
        </authorList>
    </citation>
    <scope>NUCLEOTIDE SEQUENCE [LARGE SCALE GENOMIC DNA]</scope>
    <source>
        <strain evidence="3 4">KEBCLARHB70R</strain>
    </source>
</reference>
<name>A0A5R9JJB7_9PROT</name>
<feature type="transmembrane region" description="Helical" evidence="1">
    <location>
        <begin position="39"/>
        <end position="60"/>
    </location>
</feature>
<dbReference type="InterPro" id="IPR000326">
    <property type="entry name" value="PAP2/HPO"/>
</dbReference>
<keyword evidence="1" id="KW-0812">Transmembrane</keyword>
<evidence type="ECO:0000313" key="3">
    <source>
        <dbReference type="EMBL" id="TLU74438.1"/>
    </source>
</evidence>
<feature type="transmembrane region" description="Helical" evidence="1">
    <location>
        <begin position="14"/>
        <end position="33"/>
    </location>
</feature>
<dbReference type="InterPro" id="IPR036938">
    <property type="entry name" value="PAP2/HPO_sf"/>
</dbReference>
<evidence type="ECO:0000313" key="4">
    <source>
        <dbReference type="Proteomes" id="UP000305654"/>
    </source>
</evidence>
<dbReference type="AlphaFoldDB" id="A0A5R9JJB7"/>
<dbReference type="SUPFAM" id="SSF48317">
    <property type="entry name" value="Acid phosphatase/Vanadium-dependent haloperoxidase"/>
    <property type="match status" value="1"/>
</dbReference>
<gene>
    <name evidence="3" type="ORF">FE263_04445</name>
</gene>
<accession>A0A5R9JJB7</accession>
<dbReference type="Gene3D" id="1.20.144.10">
    <property type="entry name" value="Phosphatidic acid phosphatase type 2/haloperoxidase"/>
    <property type="match status" value="1"/>
</dbReference>
<keyword evidence="1" id="KW-0472">Membrane</keyword>
<sequence>MAVVKFITDFGDQAVVLPMAAAIAVALLLLGWWRGAIGWTVAVTGTLAVVLSLKIIFYACGSDMPDFGIRSPSGHTASATVVYAALLALLGQNGIPGATRHLLVIAGAAILLALVFGFSRVDLGVHTIPDVLMGGAVGILGALVFTLLAGRRPDGFRRGVLALVVVVVALLFHGRELNAEEAIQHMAIVYWWPFISSCHHP</sequence>
<organism evidence="3 4">
    <name type="scientific">Lichenicoccus roseus</name>
    <dbReference type="NCBI Taxonomy" id="2683649"/>
    <lineage>
        <taxon>Bacteria</taxon>
        <taxon>Pseudomonadati</taxon>
        <taxon>Pseudomonadota</taxon>
        <taxon>Alphaproteobacteria</taxon>
        <taxon>Acetobacterales</taxon>
        <taxon>Acetobacteraceae</taxon>
        <taxon>Lichenicoccus</taxon>
    </lineage>
</organism>
<evidence type="ECO:0000256" key="1">
    <source>
        <dbReference type="SAM" id="Phobius"/>
    </source>
</evidence>
<keyword evidence="1" id="KW-1133">Transmembrane helix</keyword>
<feature type="transmembrane region" description="Helical" evidence="1">
    <location>
        <begin position="102"/>
        <end position="119"/>
    </location>
</feature>
<proteinExistence type="predicted"/>
<feature type="transmembrane region" description="Helical" evidence="1">
    <location>
        <begin position="131"/>
        <end position="149"/>
    </location>
</feature>
<keyword evidence="4" id="KW-1185">Reference proteome</keyword>